<dbReference type="PROSITE" id="PS51766">
    <property type="entry name" value="DOCKERIN"/>
    <property type="match status" value="1"/>
</dbReference>
<dbReference type="Proteomes" id="UP000183190">
    <property type="component" value="Unassembled WGS sequence"/>
</dbReference>
<gene>
    <name evidence="2" type="ORF">SAMN02910265_01451</name>
</gene>
<accession>A0A1H6J391</accession>
<dbReference type="SUPFAM" id="SSF55797">
    <property type="entry name" value="PR-1-like"/>
    <property type="match status" value="1"/>
</dbReference>
<dbReference type="SUPFAM" id="SSF63446">
    <property type="entry name" value="Type I dockerin domain"/>
    <property type="match status" value="1"/>
</dbReference>
<name>A0A1H6J391_RUMFL</name>
<dbReference type="InterPro" id="IPR014044">
    <property type="entry name" value="CAP_dom"/>
</dbReference>
<dbReference type="InterPro" id="IPR036439">
    <property type="entry name" value="Dockerin_dom_sf"/>
</dbReference>
<evidence type="ECO:0000259" key="1">
    <source>
        <dbReference type="PROSITE" id="PS51766"/>
    </source>
</evidence>
<dbReference type="RefSeq" id="WP_074715875.1">
    <property type="nucleotide sequence ID" value="NZ_FNWV01000004.1"/>
</dbReference>
<dbReference type="Gene3D" id="3.40.33.10">
    <property type="entry name" value="CAP"/>
    <property type="match status" value="2"/>
</dbReference>
<dbReference type="CDD" id="cd05379">
    <property type="entry name" value="CAP_bacterial"/>
    <property type="match status" value="1"/>
</dbReference>
<reference evidence="2 3" key="1">
    <citation type="submission" date="2016-10" db="EMBL/GenBank/DDBJ databases">
        <authorList>
            <person name="de Groot N.N."/>
        </authorList>
    </citation>
    <scope>NUCLEOTIDE SEQUENCE [LARGE SCALE GENOMIC DNA]</scope>
    <source>
        <strain evidence="2 3">YAD2003</strain>
    </source>
</reference>
<dbReference type="AlphaFoldDB" id="A0A1H6J391"/>
<dbReference type="GO" id="GO:0000272">
    <property type="term" value="P:polysaccharide catabolic process"/>
    <property type="evidence" value="ECO:0007669"/>
    <property type="project" value="InterPro"/>
</dbReference>
<dbReference type="EMBL" id="FNWV01000004">
    <property type="protein sequence ID" value="SEH56088.1"/>
    <property type="molecule type" value="Genomic_DNA"/>
</dbReference>
<organism evidence="2 3">
    <name type="scientific">Ruminococcus flavefaciens</name>
    <dbReference type="NCBI Taxonomy" id="1265"/>
    <lineage>
        <taxon>Bacteria</taxon>
        <taxon>Bacillati</taxon>
        <taxon>Bacillota</taxon>
        <taxon>Clostridia</taxon>
        <taxon>Eubacteriales</taxon>
        <taxon>Oscillospiraceae</taxon>
        <taxon>Ruminococcus</taxon>
    </lineage>
</organism>
<proteinExistence type="predicted"/>
<dbReference type="Pfam" id="PF00188">
    <property type="entry name" value="CAP"/>
    <property type="match status" value="1"/>
</dbReference>
<feature type="domain" description="Dockerin" evidence="1">
    <location>
        <begin position="301"/>
        <end position="369"/>
    </location>
</feature>
<dbReference type="InterPro" id="IPR035940">
    <property type="entry name" value="CAP_sf"/>
</dbReference>
<dbReference type="InterPro" id="IPR002105">
    <property type="entry name" value="Dockerin_1_rpt"/>
</dbReference>
<protein>
    <submittedName>
        <fullName evidence="2">Cysteine-rich secretory protein family protein</fullName>
    </submittedName>
</protein>
<dbReference type="Pfam" id="PF00404">
    <property type="entry name" value="Dockerin_1"/>
    <property type="match status" value="1"/>
</dbReference>
<dbReference type="CDD" id="cd14256">
    <property type="entry name" value="Dockerin_I"/>
    <property type="match status" value="1"/>
</dbReference>
<dbReference type="InterPro" id="IPR016134">
    <property type="entry name" value="Dockerin_dom"/>
</dbReference>
<evidence type="ECO:0000313" key="2">
    <source>
        <dbReference type="EMBL" id="SEH56088.1"/>
    </source>
</evidence>
<dbReference type="GO" id="GO:0004553">
    <property type="term" value="F:hydrolase activity, hydrolyzing O-glycosyl compounds"/>
    <property type="evidence" value="ECO:0007669"/>
    <property type="project" value="InterPro"/>
</dbReference>
<sequence length="377" mass="42767">MRKIRTISLKAIAAFLSVVMTFGLMAYRPQVTHATEDKDLKAMADEIVILVNEARAEEGLKPLRAVPYLNDKARERARELIFDFSHYRPGRRIFYLTNECEFTLDDVSEEKIEVIAAKLDEKWCFPTWSEDKKSFRVDAKKRDDVEGILICEGAGFTSVETMTGLAEKLTEKKFSETWSEDNKSFSVDKKYEEAVTKFLKEEGIKFSMGDLFITIIDAGLIPYSRAGENTAGGSDTAQETFNQWKGSPVHWHAIMNPDYTHIGVGCAYEKDSTFKYYWDQIFIATDKTLDGQYIPESQETVPVGSGDVNGDSEINSFDLITINKYIAKEIEFNEAQMQSADLLQDGIITVFDAAVLRKYILGQYHTIPVTLEMFLNG</sequence>
<evidence type="ECO:0000313" key="3">
    <source>
        <dbReference type="Proteomes" id="UP000183190"/>
    </source>
</evidence>
<dbReference type="PANTHER" id="PTHR31157:SF1">
    <property type="entry name" value="SCP DOMAIN-CONTAINING PROTEIN"/>
    <property type="match status" value="1"/>
</dbReference>
<dbReference type="Gene3D" id="1.10.1330.10">
    <property type="entry name" value="Dockerin domain"/>
    <property type="match status" value="1"/>
</dbReference>
<dbReference type="PANTHER" id="PTHR31157">
    <property type="entry name" value="SCP DOMAIN-CONTAINING PROTEIN"/>
    <property type="match status" value="1"/>
</dbReference>